<dbReference type="RefSeq" id="WP_189060247.1">
    <property type="nucleotide sequence ID" value="NZ_BMMK01000022.1"/>
</dbReference>
<evidence type="ECO:0000313" key="2">
    <source>
        <dbReference type="Proteomes" id="UP000637578"/>
    </source>
</evidence>
<organism evidence="1 2">
    <name type="scientific">Longimycelium tulufanense</name>
    <dbReference type="NCBI Taxonomy" id="907463"/>
    <lineage>
        <taxon>Bacteria</taxon>
        <taxon>Bacillati</taxon>
        <taxon>Actinomycetota</taxon>
        <taxon>Actinomycetes</taxon>
        <taxon>Pseudonocardiales</taxon>
        <taxon>Pseudonocardiaceae</taxon>
        <taxon>Longimycelium</taxon>
    </lineage>
</organism>
<reference evidence="1" key="1">
    <citation type="journal article" date="2014" name="Int. J. Syst. Evol. Microbiol.">
        <title>Complete genome sequence of Corynebacterium casei LMG S-19264T (=DSM 44701T), isolated from a smear-ripened cheese.</title>
        <authorList>
            <consortium name="US DOE Joint Genome Institute (JGI-PGF)"/>
            <person name="Walter F."/>
            <person name="Albersmeier A."/>
            <person name="Kalinowski J."/>
            <person name="Ruckert C."/>
        </authorList>
    </citation>
    <scope>NUCLEOTIDE SEQUENCE</scope>
    <source>
        <strain evidence="1">CGMCC 4.5737</strain>
    </source>
</reference>
<dbReference type="EMBL" id="BMMK01000022">
    <property type="protein sequence ID" value="GGM68210.1"/>
    <property type="molecule type" value="Genomic_DNA"/>
</dbReference>
<keyword evidence="2" id="KW-1185">Reference proteome</keyword>
<evidence type="ECO:0000313" key="1">
    <source>
        <dbReference type="EMBL" id="GGM68210.1"/>
    </source>
</evidence>
<accession>A0A8J3CH13</accession>
<proteinExistence type="predicted"/>
<reference evidence="1" key="2">
    <citation type="submission" date="2020-09" db="EMBL/GenBank/DDBJ databases">
        <authorList>
            <person name="Sun Q."/>
            <person name="Zhou Y."/>
        </authorList>
    </citation>
    <scope>NUCLEOTIDE SEQUENCE</scope>
    <source>
        <strain evidence="1">CGMCC 4.5737</strain>
    </source>
</reference>
<comment type="caution">
    <text evidence="1">The sequence shown here is derived from an EMBL/GenBank/DDBJ whole genome shotgun (WGS) entry which is preliminary data.</text>
</comment>
<name>A0A8J3CH13_9PSEU</name>
<dbReference type="Proteomes" id="UP000637578">
    <property type="component" value="Unassembled WGS sequence"/>
</dbReference>
<protein>
    <submittedName>
        <fullName evidence="1">Uncharacterized protein</fullName>
    </submittedName>
</protein>
<dbReference type="AlphaFoldDB" id="A0A8J3CH13"/>
<gene>
    <name evidence="1" type="ORF">GCM10012275_43420</name>
</gene>
<sequence>MTGNDLVPCCWTPHDGERHAYRGDPRGHGVTVMSLCCRVIVIRHYPPTAKERHWPECRDCAHRARDLVAEHEMRGLIRSIDVELPAFGLDGGHLAGGCRPASPR</sequence>